<dbReference type="EMBL" id="LK036321">
    <property type="protein sequence ID" value="CDY67621.1"/>
    <property type="molecule type" value="Genomic_DNA"/>
</dbReference>
<dbReference type="AlphaFoldDB" id="A0A078JPH5"/>
<reference evidence="3 4" key="1">
    <citation type="journal article" date="2014" name="Science">
        <title>Plant genetics. Early allopolyploid evolution in the post-Neolithic Brassica napus oilseed genome.</title>
        <authorList>
            <person name="Chalhoub B."/>
            <person name="Denoeud F."/>
            <person name="Liu S."/>
            <person name="Parkin I.A."/>
            <person name="Tang H."/>
            <person name="Wang X."/>
            <person name="Chiquet J."/>
            <person name="Belcram H."/>
            <person name="Tong C."/>
            <person name="Samans B."/>
            <person name="Correa M."/>
            <person name="Da Silva C."/>
            <person name="Just J."/>
            <person name="Falentin C."/>
            <person name="Koh C.S."/>
            <person name="Le Clainche I."/>
            <person name="Bernard M."/>
            <person name="Bento P."/>
            <person name="Noel B."/>
            <person name="Labadie K."/>
            <person name="Alberti A."/>
            <person name="Charles M."/>
            <person name="Arnaud D."/>
            <person name="Guo H."/>
            <person name="Daviaud C."/>
            <person name="Alamery S."/>
            <person name="Jabbari K."/>
            <person name="Zhao M."/>
            <person name="Edger P.P."/>
            <person name="Chelaifa H."/>
            <person name="Tack D."/>
            <person name="Lassalle G."/>
            <person name="Mestiri I."/>
            <person name="Schnel N."/>
            <person name="Le Paslier M.C."/>
            <person name="Fan G."/>
            <person name="Renault V."/>
            <person name="Bayer P.E."/>
            <person name="Golicz A.A."/>
            <person name="Manoli S."/>
            <person name="Lee T.H."/>
            <person name="Thi V.H."/>
            <person name="Chalabi S."/>
            <person name="Hu Q."/>
            <person name="Fan C."/>
            <person name="Tollenaere R."/>
            <person name="Lu Y."/>
            <person name="Battail C."/>
            <person name="Shen J."/>
            <person name="Sidebottom C.H."/>
            <person name="Wang X."/>
            <person name="Canaguier A."/>
            <person name="Chauveau A."/>
            <person name="Berard A."/>
            <person name="Deniot G."/>
            <person name="Guan M."/>
            <person name="Liu Z."/>
            <person name="Sun F."/>
            <person name="Lim Y.P."/>
            <person name="Lyons E."/>
            <person name="Town C.D."/>
            <person name="Bancroft I."/>
            <person name="Wang X."/>
            <person name="Meng J."/>
            <person name="Ma J."/>
            <person name="Pires J.C."/>
            <person name="King G.J."/>
            <person name="Brunel D."/>
            <person name="Delourme R."/>
            <person name="Renard M."/>
            <person name="Aury J.M."/>
            <person name="Adams K.L."/>
            <person name="Batley J."/>
            <person name="Snowdon R.J."/>
            <person name="Tost J."/>
            <person name="Edwards D."/>
            <person name="Zhou Y."/>
            <person name="Hua W."/>
            <person name="Sharpe A.G."/>
            <person name="Paterson A.H."/>
            <person name="Guan C."/>
            <person name="Wincker P."/>
        </authorList>
    </citation>
    <scope>NUCLEOTIDE SEQUENCE [LARGE SCALE GENOMIC DNA]</scope>
    <source>
        <strain evidence="4">cv. Darmor-bzh</strain>
    </source>
</reference>
<sequence>MYLGCRLRHWAYFQTAHTPKGAVGRLMGEKVGIGQFVSFPFQPVATVRPGSYWPTFLYKYRHLGVENGIKFLRENSAKIVTERKREREKKAGQTETVGGGDRTPTRSWSVGRGEHSVMATRGKEKDLEKGLSTPERTPKDRTRTVARPRNREDLAVDGCVGYGIVLYYDL</sequence>
<accession>A0A078C4X5</accession>
<evidence type="ECO:0000313" key="2">
    <source>
        <dbReference type="EMBL" id="CDY64450.1"/>
    </source>
</evidence>
<gene>
    <name evidence="3" type="primary">BnaAnng24820D</name>
    <name evidence="2" type="synonym">BnaAnng19320D</name>
    <name evidence="2" type="ORF">GSBRNA2T00041236001</name>
    <name evidence="3" type="ORF">GSBRNA2T00065211001</name>
</gene>
<name>A0A078JPH5_BRANA</name>
<feature type="region of interest" description="Disordered" evidence="1">
    <location>
        <begin position="83"/>
        <end position="146"/>
    </location>
</feature>
<accession>A0A078JPH5</accession>
<evidence type="ECO:0000313" key="4">
    <source>
        <dbReference type="Proteomes" id="UP000028999"/>
    </source>
</evidence>
<dbReference type="Proteomes" id="UP000028999">
    <property type="component" value="Unassembled WGS sequence"/>
</dbReference>
<dbReference type="PaxDb" id="3708-A0A078JPH5"/>
<dbReference type="Gramene" id="CDY64450">
    <property type="protein sequence ID" value="CDY64450"/>
    <property type="gene ID" value="GSBRNA2T00041236001"/>
</dbReference>
<dbReference type="Gramene" id="CDY67621">
    <property type="protein sequence ID" value="CDY67621"/>
    <property type="gene ID" value="GSBRNA2T00065211001"/>
</dbReference>
<protein>
    <submittedName>
        <fullName evidence="2">BnaAnng19320D protein</fullName>
    </submittedName>
    <submittedName>
        <fullName evidence="3">BnaAnng24820D protein</fullName>
    </submittedName>
</protein>
<organism evidence="3 4">
    <name type="scientific">Brassica napus</name>
    <name type="common">Rape</name>
    <dbReference type="NCBI Taxonomy" id="3708"/>
    <lineage>
        <taxon>Eukaryota</taxon>
        <taxon>Viridiplantae</taxon>
        <taxon>Streptophyta</taxon>
        <taxon>Embryophyta</taxon>
        <taxon>Tracheophyta</taxon>
        <taxon>Spermatophyta</taxon>
        <taxon>Magnoliopsida</taxon>
        <taxon>eudicotyledons</taxon>
        <taxon>Gunneridae</taxon>
        <taxon>Pentapetalae</taxon>
        <taxon>rosids</taxon>
        <taxon>malvids</taxon>
        <taxon>Brassicales</taxon>
        <taxon>Brassicaceae</taxon>
        <taxon>Brassiceae</taxon>
        <taxon>Brassica</taxon>
    </lineage>
</organism>
<evidence type="ECO:0000256" key="1">
    <source>
        <dbReference type="SAM" id="MobiDB-lite"/>
    </source>
</evidence>
<evidence type="ECO:0000313" key="3">
    <source>
        <dbReference type="EMBL" id="CDY67621.1"/>
    </source>
</evidence>
<dbReference type="Gramene" id="CDX71209">
    <property type="protein sequence ID" value="CDX71209"/>
    <property type="gene ID" value="GSBRNA2T00144776001"/>
</dbReference>
<feature type="compositionally biased region" description="Basic and acidic residues" evidence="1">
    <location>
        <begin position="136"/>
        <end position="146"/>
    </location>
</feature>
<dbReference type="EMBL" id="LK034466">
    <property type="protein sequence ID" value="CDY64450.1"/>
    <property type="molecule type" value="Genomic_DNA"/>
</dbReference>
<proteinExistence type="predicted"/>
<dbReference type="OMA" id="WPTFLYK"/>
<dbReference type="Gramene" id="CDX71210">
    <property type="protein sequence ID" value="CDX71210"/>
    <property type="gene ID" value="GSBRNA2T00144777001"/>
</dbReference>
<feature type="compositionally biased region" description="Basic and acidic residues" evidence="1">
    <location>
        <begin position="83"/>
        <end position="92"/>
    </location>
</feature>
<reference evidence="3" key="2">
    <citation type="submission" date="2014-06" db="EMBL/GenBank/DDBJ databases">
        <authorList>
            <person name="Genoscope - CEA"/>
        </authorList>
    </citation>
    <scope>NUCLEOTIDE SEQUENCE</scope>
</reference>
<keyword evidence="4" id="KW-1185">Reference proteome</keyword>